<dbReference type="EMBL" id="VSSQ01145837">
    <property type="protein sequence ID" value="MPN64661.1"/>
    <property type="molecule type" value="Genomic_DNA"/>
</dbReference>
<dbReference type="AlphaFoldDB" id="A0A645JM14"/>
<proteinExistence type="predicted"/>
<reference evidence="2" key="1">
    <citation type="submission" date="2019-08" db="EMBL/GenBank/DDBJ databases">
        <authorList>
            <person name="Kucharzyk K."/>
            <person name="Murdoch R.W."/>
            <person name="Higgins S."/>
            <person name="Loffler F."/>
        </authorList>
    </citation>
    <scope>NUCLEOTIDE SEQUENCE</scope>
</reference>
<accession>A0A645JM14</accession>
<comment type="caution">
    <text evidence="2">The sequence shown here is derived from an EMBL/GenBank/DDBJ whole genome shotgun (WGS) entry which is preliminary data.</text>
</comment>
<evidence type="ECO:0000313" key="2">
    <source>
        <dbReference type="EMBL" id="MPN64661.1"/>
    </source>
</evidence>
<name>A0A645JM14_9ZZZZ</name>
<protein>
    <submittedName>
        <fullName evidence="2">Uncharacterized protein</fullName>
    </submittedName>
</protein>
<organism evidence="2">
    <name type="scientific">bioreactor metagenome</name>
    <dbReference type="NCBI Taxonomy" id="1076179"/>
    <lineage>
        <taxon>unclassified sequences</taxon>
        <taxon>metagenomes</taxon>
        <taxon>ecological metagenomes</taxon>
    </lineage>
</organism>
<evidence type="ECO:0000256" key="1">
    <source>
        <dbReference type="SAM" id="MobiDB-lite"/>
    </source>
</evidence>
<feature type="region of interest" description="Disordered" evidence="1">
    <location>
        <begin position="1"/>
        <end position="32"/>
    </location>
</feature>
<sequence>MGAAPLKKNTAPENGDDDAIDDVPLFEGGDDE</sequence>
<gene>
    <name evidence="2" type="ORF">SDC9_212437</name>
</gene>